<evidence type="ECO:0000259" key="1">
    <source>
        <dbReference type="Pfam" id="PF13649"/>
    </source>
</evidence>
<dbReference type="SUPFAM" id="SSF53335">
    <property type="entry name" value="S-adenosyl-L-methionine-dependent methyltransferases"/>
    <property type="match status" value="1"/>
</dbReference>
<proteinExistence type="predicted"/>
<dbReference type="Proteomes" id="UP001296104">
    <property type="component" value="Unassembled WGS sequence"/>
</dbReference>
<dbReference type="InterPro" id="IPR041698">
    <property type="entry name" value="Methyltransf_25"/>
</dbReference>
<comment type="caution">
    <text evidence="2">The sequence shown here is derived from an EMBL/GenBank/DDBJ whole genome shotgun (WGS) entry which is preliminary data.</text>
</comment>
<evidence type="ECO:0000313" key="3">
    <source>
        <dbReference type="Proteomes" id="UP001296104"/>
    </source>
</evidence>
<feature type="domain" description="Methyltransferase" evidence="1">
    <location>
        <begin position="73"/>
        <end position="164"/>
    </location>
</feature>
<dbReference type="CDD" id="cd02440">
    <property type="entry name" value="AdoMet_MTases"/>
    <property type="match status" value="1"/>
</dbReference>
<dbReference type="Gene3D" id="3.40.50.150">
    <property type="entry name" value="Vaccinia Virus protein VP39"/>
    <property type="match status" value="1"/>
</dbReference>
<dbReference type="EMBL" id="CAVMBE010000063">
    <property type="protein sequence ID" value="CAK4032389.1"/>
    <property type="molecule type" value="Genomic_DNA"/>
</dbReference>
<sequence length="219" mass="23605">MSATVTTTAPAAVLPDYRHRTYDLKTPEEHMKMYDEWASTYNDDVMGNTTLYVGPKTTVEAVQSANGNLHGEVLDAGCGTGLCGVALALAGAKTIDGIDVSPGMLKLAGKTNTYRDLIPADMQKPLDTPSDKYDVVTCVGTFTTGHVRADPALGELVRVLKKGGVLAATVYEDIWKSEGFEAEVEKLGNSGKVDVISTEVTEYRRAENAMARMVVLRKR</sequence>
<reference evidence="2" key="1">
    <citation type="submission" date="2023-11" db="EMBL/GenBank/DDBJ databases">
        <authorList>
            <person name="Alioto T."/>
            <person name="Alioto T."/>
            <person name="Gomez Garrido J."/>
        </authorList>
    </citation>
    <scope>NUCLEOTIDE SEQUENCE</scope>
</reference>
<name>A0AAI8Z4N8_9PEZI</name>
<gene>
    <name evidence="2" type="ORF">LECACI_7A007547</name>
</gene>
<evidence type="ECO:0000313" key="2">
    <source>
        <dbReference type="EMBL" id="CAK4032389.1"/>
    </source>
</evidence>
<accession>A0AAI8Z4N8</accession>
<dbReference type="InterPro" id="IPR029063">
    <property type="entry name" value="SAM-dependent_MTases_sf"/>
</dbReference>
<organism evidence="2 3">
    <name type="scientific">Lecanosticta acicola</name>
    <dbReference type="NCBI Taxonomy" id="111012"/>
    <lineage>
        <taxon>Eukaryota</taxon>
        <taxon>Fungi</taxon>
        <taxon>Dikarya</taxon>
        <taxon>Ascomycota</taxon>
        <taxon>Pezizomycotina</taxon>
        <taxon>Dothideomycetes</taxon>
        <taxon>Dothideomycetidae</taxon>
        <taxon>Mycosphaerellales</taxon>
        <taxon>Mycosphaerellaceae</taxon>
        <taxon>Lecanosticta</taxon>
    </lineage>
</organism>
<dbReference type="AlphaFoldDB" id="A0AAI8Z4N8"/>
<dbReference type="PANTHER" id="PTHR43591">
    <property type="entry name" value="METHYLTRANSFERASE"/>
    <property type="match status" value="1"/>
</dbReference>
<keyword evidence="3" id="KW-1185">Reference proteome</keyword>
<protein>
    <submittedName>
        <fullName evidence="2">Williams-Beuren syndrome chromosomal region 27</fullName>
    </submittedName>
</protein>
<dbReference type="Pfam" id="PF13649">
    <property type="entry name" value="Methyltransf_25"/>
    <property type="match status" value="1"/>
</dbReference>
<dbReference type="PANTHER" id="PTHR43591:SF110">
    <property type="entry name" value="RHODANESE DOMAIN-CONTAINING PROTEIN"/>
    <property type="match status" value="1"/>
</dbReference>